<proteinExistence type="inferred from homology"/>
<dbReference type="PANTHER" id="PTHR10662:SF22">
    <property type="entry name" value="NUCLEAR RNA EXPORT FACTOR 1"/>
    <property type="match status" value="1"/>
</dbReference>
<dbReference type="InterPro" id="IPR057125">
    <property type="entry name" value="NXF1/2/3/5-like_LRR"/>
</dbReference>
<dbReference type="PROSITE" id="PS50177">
    <property type="entry name" value="NTF2_DOMAIN"/>
    <property type="match status" value="1"/>
</dbReference>
<dbReference type="Pfam" id="PF22602">
    <property type="entry name" value="NXF_NTF2"/>
    <property type="match status" value="1"/>
</dbReference>
<feature type="region of interest" description="Disordered" evidence="9">
    <location>
        <begin position="613"/>
        <end position="633"/>
    </location>
</feature>
<dbReference type="Pfam" id="PF24048">
    <property type="entry name" value="LRR_NXF1-5"/>
    <property type="match status" value="1"/>
</dbReference>
<evidence type="ECO:0000259" key="10">
    <source>
        <dbReference type="PROSITE" id="PS50177"/>
    </source>
</evidence>
<dbReference type="Gene3D" id="3.10.450.50">
    <property type="match status" value="1"/>
</dbReference>
<sequence length="691" mass="77619">MPKRGGSGGGGGGSQRYNNNNIGNGGGGGGSRYSALKDFDADGDDQQRRKDRNKRRVSFKPPQFPHKKDVKLRMEDLRRWDEDDDMNEMTTAAKDRNALRRRGSPIPRGKFGKLIPNTFGWYQVTIHNGQMYGKDVLLRSLLAALSPHSFAAQFWRAERDSVFFYVDDFEVAERIQQLGKHATLPDGFRLSPRVRNGIPLVTVDDALKERMKQVMAKRYNAQTKALDMSRFYADPDIKQVFCPLFRANVMGVALDIMCDNIPDLEALNLNDNNLVSMEAFRRVDKRLPHLKILYLGENKLPSLAHLLVFRNLPIVELVLRNNPCRSRYKDSQHFVSEVRRKFPKLVKLDGESLGPVVAFDLSGAGTMPTTQASFLCDNGGADVVRQFLDQYFNIFDMESRQSLLDAYHEHAMLSITMPNAGHAGRLNNFWKFNRNFRRIVNHERDDHRTRLLKNGRLACVATLNEWPRTLHERRTFTVDLTIYNPQMIVFTVTGLFKELNGEDDRPSTSNAYELRHFMRTFVVVPQNSGFCIRNETIFITAATNEQVREFKRSQHQPAPGGATTAASGGTTGSRMATAPASALQNRLGSVGGGATATVAILPDVSSLSLNALSSPTGVPQPQPPTAFASTGSATDEATKIQMVQAMSSQSQMNLEWSKKCLEETNWDYSHAGFVFEKLFKENKIPPEAFIK</sequence>
<dbReference type="Gene3D" id="3.30.70.330">
    <property type="match status" value="1"/>
</dbReference>
<dbReference type="CDD" id="cd14342">
    <property type="entry name" value="UBA_TAP-C"/>
    <property type="match status" value="1"/>
</dbReference>
<keyword evidence="5" id="KW-0677">Repeat</keyword>
<accession>A0AAU9FWZ2</accession>
<dbReference type="InterPro" id="IPR012677">
    <property type="entry name" value="Nucleotide-bd_a/b_plait_sf"/>
</dbReference>
<name>A0AAU9FWZ2_DROMD</name>
<dbReference type="FunFam" id="3.10.450.50:FF:000004">
    <property type="entry name" value="Nuclear RNA export factor 1"/>
    <property type="match status" value="1"/>
</dbReference>
<comment type="subcellular location">
    <subcellularLocation>
        <location evidence="1">Nucleus</location>
    </subcellularLocation>
</comment>
<feature type="compositionally biased region" description="Basic and acidic residues" evidence="9">
    <location>
        <begin position="35"/>
        <end position="48"/>
    </location>
</feature>
<dbReference type="FunFam" id="3.80.10.10:FF:000384">
    <property type="entry name" value="Nuclear RNA export factor 1"/>
    <property type="match status" value="1"/>
</dbReference>
<feature type="compositionally biased region" description="Basic residues" evidence="9">
    <location>
        <begin position="49"/>
        <end position="58"/>
    </location>
</feature>
<dbReference type="SMART" id="SM00804">
    <property type="entry name" value="TAP_C"/>
    <property type="match status" value="1"/>
</dbReference>
<dbReference type="SUPFAM" id="SSF46934">
    <property type="entry name" value="UBA-like"/>
    <property type="match status" value="1"/>
</dbReference>
<dbReference type="Proteomes" id="UP001500889">
    <property type="component" value="Chromosome A"/>
</dbReference>
<feature type="compositionally biased region" description="Low complexity" evidence="9">
    <location>
        <begin position="560"/>
        <end position="578"/>
    </location>
</feature>
<evidence type="ECO:0000259" key="11">
    <source>
        <dbReference type="PROSITE" id="PS51281"/>
    </source>
</evidence>
<dbReference type="GO" id="GO:0016973">
    <property type="term" value="P:poly(A)+ mRNA export from nucleus"/>
    <property type="evidence" value="ECO:0007669"/>
    <property type="project" value="TreeGrafter"/>
</dbReference>
<evidence type="ECO:0000313" key="12">
    <source>
        <dbReference type="EMBL" id="BFF99921.1"/>
    </source>
</evidence>
<dbReference type="InterPro" id="IPR009060">
    <property type="entry name" value="UBA-like_sf"/>
</dbReference>
<evidence type="ECO:0000256" key="4">
    <source>
        <dbReference type="ARBA" id="ARBA00022614"/>
    </source>
</evidence>
<dbReference type="AlphaFoldDB" id="A0AAU9FWZ2"/>
<dbReference type="InterPro" id="IPR035979">
    <property type="entry name" value="RBD_domain_sf"/>
</dbReference>
<reference evidence="12 13" key="1">
    <citation type="submission" date="2024-02" db="EMBL/GenBank/DDBJ databases">
        <title>A chromosome-level genome assembly of Drosophila madeirensis, a fruit fly species endemic to Madeira island.</title>
        <authorList>
            <person name="Tomihara K."/>
            <person name="Llopart A."/>
            <person name="Yamamoto D."/>
        </authorList>
    </citation>
    <scope>NUCLEOTIDE SEQUENCE [LARGE SCALE GENOMIC DNA]</scope>
    <source>
        <strain evidence="12 13">RF1</strain>
    </source>
</reference>
<evidence type="ECO:0000256" key="7">
    <source>
        <dbReference type="ARBA" id="ARBA00022884"/>
    </source>
</evidence>
<dbReference type="InterPro" id="IPR032675">
    <property type="entry name" value="LRR_dom_sf"/>
</dbReference>
<evidence type="ECO:0000256" key="6">
    <source>
        <dbReference type="ARBA" id="ARBA00022816"/>
    </source>
</evidence>
<keyword evidence="6" id="KW-0509">mRNA transport</keyword>
<dbReference type="InterPro" id="IPR002075">
    <property type="entry name" value="NTF2_dom"/>
</dbReference>
<dbReference type="PANTHER" id="PTHR10662">
    <property type="entry name" value="NUCLEAR RNA EXPORT FACTOR"/>
    <property type="match status" value="1"/>
</dbReference>
<dbReference type="EMBL" id="AP029266">
    <property type="protein sequence ID" value="BFF99921.1"/>
    <property type="molecule type" value="Genomic_DNA"/>
</dbReference>
<dbReference type="PROSITE" id="PS51281">
    <property type="entry name" value="TAP_C"/>
    <property type="match status" value="1"/>
</dbReference>
<keyword evidence="7" id="KW-0694">RNA-binding</keyword>
<evidence type="ECO:0000256" key="1">
    <source>
        <dbReference type="ARBA" id="ARBA00004123"/>
    </source>
</evidence>
<dbReference type="GO" id="GO:0005737">
    <property type="term" value="C:cytoplasm"/>
    <property type="evidence" value="ECO:0007669"/>
    <property type="project" value="InterPro"/>
</dbReference>
<evidence type="ECO:0000256" key="8">
    <source>
        <dbReference type="ARBA" id="ARBA00023242"/>
    </source>
</evidence>
<dbReference type="SUPFAM" id="SSF52058">
    <property type="entry name" value="L domain-like"/>
    <property type="match status" value="1"/>
</dbReference>
<keyword evidence="3" id="KW-0813">Transport</keyword>
<evidence type="ECO:0000256" key="2">
    <source>
        <dbReference type="ARBA" id="ARBA00009285"/>
    </source>
</evidence>
<dbReference type="Gene3D" id="3.80.10.10">
    <property type="entry name" value="Ribonuclease Inhibitor"/>
    <property type="match status" value="1"/>
</dbReference>
<gene>
    <name evidence="12" type="ORF">DMAD_00045</name>
</gene>
<dbReference type="CDD" id="cd00780">
    <property type="entry name" value="NTF2"/>
    <property type="match status" value="1"/>
</dbReference>
<dbReference type="Pfam" id="PF03943">
    <property type="entry name" value="TAP_C"/>
    <property type="match status" value="1"/>
</dbReference>
<dbReference type="InterPro" id="IPR015245">
    <property type="entry name" value="Tap_RNA-bd"/>
</dbReference>
<dbReference type="SUPFAM" id="SSF54928">
    <property type="entry name" value="RNA-binding domain, RBD"/>
    <property type="match status" value="1"/>
</dbReference>
<feature type="compositionally biased region" description="Gly residues" evidence="9">
    <location>
        <begin position="1"/>
        <end position="14"/>
    </location>
</feature>
<keyword evidence="8" id="KW-0539">Nucleus</keyword>
<dbReference type="FunFam" id="1.10.8.10:FF:000018">
    <property type="entry name" value="Nuclear RNA export factor 1"/>
    <property type="match status" value="1"/>
</dbReference>
<comment type="similarity">
    <text evidence="2">Belongs to the NXF family.</text>
</comment>
<dbReference type="InterPro" id="IPR005637">
    <property type="entry name" value="TAP_C_dom"/>
</dbReference>
<dbReference type="Gene3D" id="1.10.8.10">
    <property type="entry name" value="DNA helicase RuvA subunit, C-terminal domain"/>
    <property type="match status" value="1"/>
</dbReference>
<dbReference type="SUPFAM" id="SSF54427">
    <property type="entry name" value="NTF2-like"/>
    <property type="match status" value="1"/>
</dbReference>
<feature type="domain" description="NTF2" evidence="10">
    <location>
        <begin position="383"/>
        <end position="539"/>
    </location>
</feature>
<evidence type="ECO:0000313" key="13">
    <source>
        <dbReference type="Proteomes" id="UP001500889"/>
    </source>
</evidence>
<organism evidence="12 13">
    <name type="scientific">Drosophila madeirensis</name>
    <name type="common">Fruit fly</name>
    <dbReference type="NCBI Taxonomy" id="30013"/>
    <lineage>
        <taxon>Eukaryota</taxon>
        <taxon>Metazoa</taxon>
        <taxon>Ecdysozoa</taxon>
        <taxon>Arthropoda</taxon>
        <taxon>Hexapoda</taxon>
        <taxon>Insecta</taxon>
        <taxon>Pterygota</taxon>
        <taxon>Neoptera</taxon>
        <taxon>Endopterygota</taxon>
        <taxon>Diptera</taxon>
        <taxon>Brachycera</taxon>
        <taxon>Muscomorpha</taxon>
        <taxon>Ephydroidea</taxon>
        <taxon>Drosophilidae</taxon>
        <taxon>Drosophila</taxon>
        <taxon>Sophophora</taxon>
    </lineage>
</organism>
<dbReference type="GO" id="GO:0003723">
    <property type="term" value="F:RNA binding"/>
    <property type="evidence" value="ECO:0007669"/>
    <property type="project" value="UniProtKB-KW"/>
</dbReference>
<evidence type="ECO:0000256" key="5">
    <source>
        <dbReference type="ARBA" id="ARBA00022737"/>
    </source>
</evidence>
<evidence type="ECO:0000256" key="9">
    <source>
        <dbReference type="SAM" id="MobiDB-lite"/>
    </source>
</evidence>
<feature type="region of interest" description="Disordered" evidence="9">
    <location>
        <begin position="1"/>
        <end position="70"/>
    </location>
</feature>
<keyword evidence="4" id="KW-0433">Leucine-rich repeat</keyword>
<protein>
    <submittedName>
        <fullName evidence="12">Nuclear RNA export factor 1</fullName>
    </submittedName>
</protein>
<dbReference type="InterPro" id="IPR032710">
    <property type="entry name" value="NTF2-like_dom_sf"/>
</dbReference>
<feature type="domain" description="TAP-C" evidence="11">
    <location>
        <begin position="637"/>
        <end position="691"/>
    </location>
</feature>
<evidence type="ECO:0000256" key="3">
    <source>
        <dbReference type="ARBA" id="ARBA00022448"/>
    </source>
</evidence>
<dbReference type="GO" id="GO:0005635">
    <property type="term" value="C:nuclear envelope"/>
    <property type="evidence" value="ECO:0007669"/>
    <property type="project" value="UniProtKB-ARBA"/>
</dbReference>
<dbReference type="GO" id="GO:0005654">
    <property type="term" value="C:nucleoplasm"/>
    <property type="evidence" value="ECO:0007669"/>
    <property type="project" value="UniProtKB-ARBA"/>
</dbReference>
<keyword evidence="13" id="KW-1185">Reference proteome</keyword>
<dbReference type="InterPro" id="IPR018222">
    <property type="entry name" value="Nuclear_transport_factor_2_euk"/>
</dbReference>
<dbReference type="InterPro" id="IPR030217">
    <property type="entry name" value="NXF_fam"/>
</dbReference>
<dbReference type="Pfam" id="PF09162">
    <property type="entry name" value="Tap-RNA_bind"/>
    <property type="match status" value="1"/>
</dbReference>
<feature type="region of interest" description="Disordered" evidence="9">
    <location>
        <begin position="549"/>
        <end position="580"/>
    </location>
</feature>